<name>A0A6J6CD40_9ZZZZ</name>
<feature type="transmembrane region" description="Helical" evidence="7">
    <location>
        <begin position="176"/>
        <end position="194"/>
    </location>
</feature>
<evidence type="ECO:0000256" key="4">
    <source>
        <dbReference type="ARBA" id="ARBA00022692"/>
    </source>
</evidence>
<organism evidence="9">
    <name type="scientific">freshwater metagenome</name>
    <dbReference type="NCBI Taxonomy" id="449393"/>
    <lineage>
        <taxon>unclassified sequences</taxon>
        <taxon>metagenomes</taxon>
        <taxon>ecological metagenomes</taxon>
    </lineage>
</organism>
<comment type="subcellular location">
    <subcellularLocation>
        <location evidence="1">Cell membrane</location>
        <topology evidence="1">Multi-pass membrane protein</topology>
    </subcellularLocation>
</comment>
<keyword evidence="2" id="KW-0813">Transport</keyword>
<feature type="transmembrane region" description="Helical" evidence="7">
    <location>
        <begin position="135"/>
        <end position="156"/>
    </location>
</feature>
<proteinExistence type="predicted"/>
<dbReference type="EMBL" id="CAEZTB010000003">
    <property type="protein sequence ID" value="CAB4549256.1"/>
    <property type="molecule type" value="Genomic_DNA"/>
</dbReference>
<dbReference type="GO" id="GO:0055085">
    <property type="term" value="P:transmembrane transport"/>
    <property type="evidence" value="ECO:0007669"/>
    <property type="project" value="InterPro"/>
</dbReference>
<keyword evidence="6 7" id="KW-0472">Membrane</keyword>
<dbReference type="Pfam" id="PF00528">
    <property type="entry name" value="BPD_transp_1"/>
    <property type="match status" value="1"/>
</dbReference>
<evidence type="ECO:0000256" key="2">
    <source>
        <dbReference type="ARBA" id="ARBA00022448"/>
    </source>
</evidence>
<feature type="transmembrane region" description="Helical" evidence="7">
    <location>
        <begin position="312"/>
        <end position="330"/>
    </location>
</feature>
<dbReference type="PROSITE" id="PS50928">
    <property type="entry name" value="ABC_TM1"/>
    <property type="match status" value="1"/>
</dbReference>
<feature type="transmembrane region" description="Helical" evidence="7">
    <location>
        <begin position="9"/>
        <end position="29"/>
    </location>
</feature>
<evidence type="ECO:0000256" key="3">
    <source>
        <dbReference type="ARBA" id="ARBA00022475"/>
    </source>
</evidence>
<keyword evidence="4 7" id="KW-0812">Transmembrane</keyword>
<evidence type="ECO:0000256" key="5">
    <source>
        <dbReference type="ARBA" id="ARBA00022989"/>
    </source>
</evidence>
<reference evidence="9" key="1">
    <citation type="submission" date="2020-05" db="EMBL/GenBank/DDBJ databases">
        <authorList>
            <person name="Chiriac C."/>
            <person name="Salcher M."/>
            <person name="Ghai R."/>
            <person name="Kavagutti S V."/>
        </authorList>
    </citation>
    <scope>NUCLEOTIDE SEQUENCE</scope>
</reference>
<dbReference type="CDD" id="cd06261">
    <property type="entry name" value="TM_PBP2"/>
    <property type="match status" value="1"/>
</dbReference>
<evidence type="ECO:0000259" key="8">
    <source>
        <dbReference type="PROSITE" id="PS50928"/>
    </source>
</evidence>
<protein>
    <submittedName>
        <fullName evidence="9">Unannotated protein</fullName>
    </submittedName>
</protein>
<evidence type="ECO:0000256" key="1">
    <source>
        <dbReference type="ARBA" id="ARBA00004651"/>
    </source>
</evidence>
<feature type="transmembrane region" description="Helical" evidence="7">
    <location>
        <begin position="95"/>
        <end position="123"/>
    </location>
</feature>
<accession>A0A6J6CD40</accession>
<evidence type="ECO:0000256" key="6">
    <source>
        <dbReference type="ARBA" id="ARBA00023136"/>
    </source>
</evidence>
<sequence length="510" mass="55412">MGMFLLRRFFSSVVILFGATYIMYILTAYSGDPLEDLTQSTARNKDELIARRVEILNLDVPPYLRYFLWLGGVLKLFIGQIDLGQNINGQEVTDLLAIAAVSTLTLVTTASILSIFLGVMVGIVTALRQYSRFDYTVTFTAFLFFSLPVFWVAVLLKQYGAIGFNDFLANPEIPPLWLAIISLLSGFVWMGIVGGDRKKNLTVFGVATAVTAATLITLLVTNWFKEPGIGMFTGLLLGVGAAFGITAISTGLSNTRARNASLAVVGIGMVVWIPFNMISMAVSGALFLLLAVITVLVGVAVGWFMGGEDKAPVARTSAITAFVMGGIIAIDRFMQAWKPYTDSSYISGRPIATIGSETPNLTGSFWVEGIDAFTHLLLPTVALLLIGFAGYTRYARASLLEVLNQDYIRTARAKGLTERTVVMRHAFRNALIPLTTLVAFDFAAVIGGAVITERVFAWSGMGNLFINSLSRVDLNPVMGFFLITGTLAIFFNIVADLVYTLLDPRIRVNA</sequence>
<gene>
    <name evidence="9" type="ORF">UFOPK1581_00047</name>
</gene>
<keyword evidence="3" id="KW-1003">Cell membrane</keyword>
<feature type="transmembrane region" description="Helical" evidence="7">
    <location>
        <begin position="201"/>
        <end position="223"/>
    </location>
</feature>
<feature type="transmembrane region" description="Helical" evidence="7">
    <location>
        <begin position="431"/>
        <end position="457"/>
    </location>
</feature>
<feature type="transmembrane region" description="Helical" evidence="7">
    <location>
        <begin position="372"/>
        <end position="391"/>
    </location>
</feature>
<evidence type="ECO:0000256" key="7">
    <source>
        <dbReference type="SAM" id="Phobius"/>
    </source>
</evidence>
<dbReference type="GO" id="GO:0005886">
    <property type="term" value="C:plasma membrane"/>
    <property type="evidence" value="ECO:0007669"/>
    <property type="project" value="UniProtKB-SubCell"/>
</dbReference>
<dbReference type="PANTHER" id="PTHR43163">
    <property type="entry name" value="DIPEPTIDE TRANSPORT SYSTEM PERMEASE PROTEIN DPPB-RELATED"/>
    <property type="match status" value="1"/>
</dbReference>
<evidence type="ECO:0000313" key="9">
    <source>
        <dbReference type="EMBL" id="CAB4549256.1"/>
    </source>
</evidence>
<feature type="transmembrane region" description="Helical" evidence="7">
    <location>
        <begin position="284"/>
        <end position="305"/>
    </location>
</feature>
<dbReference type="InterPro" id="IPR000515">
    <property type="entry name" value="MetI-like"/>
</dbReference>
<dbReference type="AlphaFoldDB" id="A0A6J6CD40"/>
<feature type="transmembrane region" description="Helical" evidence="7">
    <location>
        <begin position="260"/>
        <end position="278"/>
    </location>
</feature>
<feature type="domain" description="ABC transmembrane type-1" evidence="8">
    <location>
        <begin position="100"/>
        <end position="499"/>
    </location>
</feature>
<feature type="transmembrane region" description="Helical" evidence="7">
    <location>
        <begin position="477"/>
        <end position="502"/>
    </location>
</feature>
<keyword evidence="5 7" id="KW-1133">Transmembrane helix</keyword>
<dbReference type="PANTHER" id="PTHR43163:SF9">
    <property type="entry name" value="ABC TRANSPORTER PERMEASE PROTEIN"/>
    <property type="match status" value="1"/>
</dbReference>
<feature type="transmembrane region" description="Helical" evidence="7">
    <location>
        <begin position="229"/>
        <end position="248"/>
    </location>
</feature>